<sequence length="130" mass="14497">MTETPTQRILLAEDDDAMRVYLERALVNAGYSVDSVDRGTDAIPLLEGAQYDLLLSDIVMPEMDGIELAQRCNEVSPHTKVMFITGFAAVTLKASREQPHAKVLSKPFHLRDLVLEVERVLDERVSASLQ</sequence>
<dbReference type="AlphaFoldDB" id="A0A345YFX9"/>
<dbReference type="GO" id="GO:0000160">
    <property type="term" value="P:phosphorelay signal transduction system"/>
    <property type="evidence" value="ECO:0007669"/>
    <property type="project" value="InterPro"/>
</dbReference>
<keyword evidence="1 2" id="KW-0597">Phosphoprotein</keyword>
<dbReference type="KEGG" id="err:DVR09_11275"/>
<organism evidence="4 5">
    <name type="scientific">Erythrobacter aureus</name>
    <dbReference type="NCBI Taxonomy" id="2182384"/>
    <lineage>
        <taxon>Bacteria</taxon>
        <taxon>Pseudomonadati</taxon>
        <taxon>Pseudomonadota</taxon>
        <taxon>Alphaproteobacteria</taxon>
        <taxon>Sphingomonadales</taxon>
        <taxon>Erythrobacteraceae</taxon>
        <taxon>Erythrobacter/Porphyrobacter group</taxon>
        <taxon>Erythrobacter</taxon>
    </lineage>
</organism>
<dbReference type="PROSITE" id="PS50110">
    <property type="entry name" value="RESPONSE_REGULATORY"/>
    <property type="match status" value="1"/>
</dbReference>
<evidence type="ECO:0000313" key="4">
    <source>
        <dbReference type="EMBL" id="AXK42831.1"/>
    </source>
</evidence>
<evidence type="ECO:0000259" key="3">
    <source>
        <dbReference type="PROSITE" id="PS50110"/>
    </source>
</evidence>
<dbReference type="NCBIfam" id="NF046022">
    <property type="entry name" value="RespRegCpdRBruc"/>
    <property type="match status" value="1"/>
</dbReference>
<name>A0A345YFX9_9SPHN</name>
<feature type="domain" description="Response regulatory" evidence="3">
    <location>
        <begin position="8"/>
        <end position="121"/>
    </location>
</feature>
<dbReference type="Pfam" id="PF00072">
    <property type="entry name" value="Response_reg"/>
    <property type="match status" value="1"/>
</dbReference>
<dbReference type="InterPro" id="IPR001789">
    <property type="entry name" value="Sig_transdc_resp-reg_receiver"/>
</dbReference>
<dbReference type="InterPro" id="IPR050595">
    <property type="entry name" value="Bact_response_regulator"/>
</dbReference>
<evidence type="ECO:0000256" key="2">
    <source>
        <dbReference type="PROSITE-ProRule" id="PRU00169"/>
    </source>
</evidence>
<accession>A0A345YFX9</accession>
<evidence type="ECO:0000256" key="1">
    <source>
        <dbReference type="ARBA" id="ARBA00022553"/>
    </source>
</evidence>
<dbReference type="PANTHER" id="PTHR44591">
    <property type="entry name" value="STRESS RESPONSE REGULATOR PROTEIN 1"/>
    <property type="match status" value="1"/>
</dbReference>
<feature type="modified residue" description="4-aspartylphosphate" evidence="2">
    <location>
        <position position="57"/>
    </location>
</feature>
<dbReference type="SMART" id="SM00448">
    <property type="entry name" value="REC"/>
    <property type="match status" value="1"/>
</dbReference>
<dbReference type="Gene3D" id="3.40.50.2300">
    <property type="match status" value="1"/>
</dbReference>
<dbReference type="EMBL" id="CP031357">
    <property type="protein sequence ID" value="AXK42831.1"/>
    <property type="molecule type" value="Genomic_DNA"/>
</dbReference>
<dbReference type="InterPro" id="IPR011006">
    <property type="entry name" value="CheY-like_superfamily"/>
</dbReference>
<dbReference type="PANTHER" id="PTHR44591:SF21">
    <property type="entry name" value="TWO-COMPONENT RESPONSE REGULATOR"/>
    <property type="match status" value="1"/>
</dbReference>
<protein>
    <submittedName>
        <fullName evidence="4">Response regulator</fullName>
    </submittedName>
</protein>
<reference evidence="5" key="1">
    <citation type="submission" date="2018-07" db="EMBL/GenBank/DDBJ databases">
        <title>Genome sequence of Erythrobacter strain YH-07, an antagonistic bacterium isolated from Yellow Sea.</title>
        <authorList>
            <person name="Tang T."/>
            <person name="Liu Q."/>
            <person name="Sun X."/>
        </authorList>
    </citation>
    <scope>NUCLEOTIDE SEQUENCE [LARGE SCALE GENOMIC DNA]</scope>
    <source>
        <strain evidence="5">YH-07</strain>
    </source>
</reference>
<dbReference type="OrthoDB" id="9802155at2"/>
<proteinExistence type="predicted"/>
<keyword evidence="5" id="KW-1185">Reference proteome</keyword>
<dbReference type="Proteomes" id="UP000254508">
    <property type="component" value="Chromosome"/>
</dbReference>
<evidence type="ECO:0000313" key="5">
    <source>
        <dbReference type="Proteomes" id="UP000254508"/>
    </source>
</evidence>
<gene>
    <name evidence="4" type="ORF">DVR09_11275</name>
</gene>
<dbReference type="RefSeq" id="WP_115417009.1">
    <property type="nucleotide sequence ID" value="NZ_CP031357.1"/>
</dbReference>
<dbReference type="SUPFAM" id="SSF52172">
    <property type="entry name" value="CheY-like"/>
    <property type="match status" value="1"/>
</dbReference>